<sequence length="253" mass="28148">MPPKPKPPPSTSAPPNHPPPNWPKIHPVTPAADLSLHPLLHDHILTIPHLWTTALCKTYVRFLATLPLTTTPGTPRKGDAVRVNDRFQVDDPAFADRLWRETGLGELVRHPVLDEELLDEAATKALWGGDVLGLNSNIRIYRYRKGQFFDQHYDDSNHVLFPSATSPNPTPAKTTWTLLLYLTSPATGCRGGETVFYPAAPRRRDAAPPPVIANLDVGMALLHRHGHDCLLHEGREVTAGEKWVIRSDLVVKR</sequence>
<evidence type="ECO:0000259" key="7">
    <source>
        <dbReference type="PROSITE" id="PS51471"/>
    </source>
</evidence>
<evidence type="ECO:0000313" key="8">
    <source>
        <dbReference type="EMBL" id="KAH9836876.1"/>
    </source>
</evidence>
<dbReference type="InterPro" id="IPR044862">
    <property type="entry name" value="Pro_4_hyd_alph_FE2OG_OXY"/>
</dbReference>
<dbReference type="PROSITE" id="PS51471">
    <property type="entry name" value="FE2OG_OXY"/>
    <property type="match status" value="1"/>
</dbReference>
<comment type="cofactor">
    <cofactor evidence="1">
        <name>L-ascorbate</name>
        <dbReference type="ChEBI" id="CHEBI:38290"/>
    </cofactor>
</comment>
<evidence type="ECO:0000256" key="5">
    <source>
        <dbReference type="ARBA" id="ARBA00023004"/>
    </source>
</evidence>
<dbReference type="GO" id="GO:0031418">
    <property type="term" value="F:L-ascorbic acid binding"/>
    <property type="evidence" value="ECO:0007669"/>
    <property type="project" value="InterPro"/>
</dbReference>
<keyword evidence="9" id="KW-1185">Reference proteome</keyword>
<feature type="compositionally biased region" description="Pro residues" evidence="6">
    <location>
        <begin position="1"/>
        <end position="22"/>
    </location>
</feature>
<feature type="region of interest" description="Disordered" evidence="6">
    <location>
        <begin position="1"/>
        <end position="26"/>
    </location>
</feature>
<dbReference type="PANTHER" id="PTHR10869">
    <property type="entry name" value="PROLYL 4-HYDROXYLASE ALPHA SUBUNIT"/>
    <property type="match status" value="1"/>
</dbReference>
<evidence type="ECO:0000256" key="6">
    <source>
        <dbReference type="SAM" id="MobiDB-lite"/>
    </source>
</evidence>
<dbReference type="Gene3D" id="2.60.120.620">
    <property type="entry name" value="q2cbj1_9rhob like domain"/>
    <property type="match status" value="1"/>
</dbReference>
<dbReference type="GO" id="GO:0004656">
    <property type="term" value="F:procollagen-proline 4-dioxygenase activity"/>
    <property type="evidence" value="ECO:0007669"/>
    <property type="project" value="TreeGrafter"/>
</dbReference>
<name>A0A9W7SWR1_9PEZI</name>
<dbReference type="Pfam" id="PF13640">
    <property type="entry name" value="2OG-FeII_Oxy_3"/>
    <property type="match status" value="1"/>
</dbReference>
<gene>
    <name evidence="8" type="ORF">Tdes44962_MAKER08443</name>
</gene>
<organism evidence="8 9">
    <name type="scientific">Teratosphaeria destructans</name>
    <dbReference type="NCBI Taxonomy" id="418781"/>
    <lineage>
        <taxon>Eukaryota</taxon>
        <taxon>Fungi</taxon>
        <taxon>Dikarya</taxon>
        <taxon>Ascomycota</taxon>
        <taxon>Pezizomycotina</taxon>
        <taxon>Dothideomycetes</taxon>
        <taxon>Dothideomycetidae</taxon>
        <taxon>Mycosphaerellales</taxon>
        <taxon>Teratosphaeriaceae</taxon>
        <taxon>Teratosphaeria</taxon>
    </lineage>
</organism>
<evidence type="ECO:0000256" key="3">
    <source>
        <dbReference type="ARBA" id="ARBA00022964"/>
    </source>
</evidence>
<dbReference type="AlphaFoldDB" id="A0A9W7SWR1"/>
<keyword evidence="3" id="KW-0223">Dioxygenase</keyword>
<reference evidence="8 9" key="2">
    <citation type="journal article" date="2021" name="Curr. Genet.">
        <title>Genetic response to nitrogen starvation in the aggressive Eucalyptus foliar pathogen Teratosphaeria destructans.</title>
        <authorList>
            <person name="Havenga M."/>
            <person name="Wingfield B.D."/>
            <person name="Wingfield M.J."/>
            <person name="Dreyer L.L."/>
            <person name="Roets F."/>
            <person name="Aylward J."/>
        </authorList>
    </citation>
    <scope>NUCLEOTIDE SEQUENCE [LARGE SCALE GENOMIC DNA]</scope>
    <source>
        <strain evidence="8">CMW44962</strain>
    </source>
</reference>
<protein>
    <submittedName>
        <fullName evidence="8">2OG-Fe(II) oxygenase superfamily</fullName>
    </submittedName>
</protein>
<feature type="domain" description="Fe2OG dioxygenase" evidence="7">
    <location>
        <begin position="133"/>
        <end position="253"/>
    </location>
</feature>
<accession>A0A9W7SWR1</accession>
<dbReference type="InterPro" id="IPR005123">
    <property type="entry name" value="Oxoglu/Fe-dep_dioxygenase_dom"/>
</dbReference>
<dbReference type="GO" id="GO:0005506">
    <property type="term" value="F:iron ion binding"/>
    <property type="evidence" value="ECO:0007669"/>
    <property type="project" value="InterPro"/>
</dbReference>
<reference evidence="8 9" key="1">
    <citation type="journal article" date="2018" name="IMA Fungus">
        <title>IMA Genome-F 10: Nine draft genome sequences of Claviceps purpurea s.lat., including C. arundinis, C. humidiphila, and C. cf. spartinae, pseudomolecules for the pitch canker pathogen Fusarium circinatum, draft genome of Davidsoniella eucalypti, Grosmannia galeiformis, Quambalaria eucalypti, and Teratosphaeria destructans.</title>
        <authorList>
            <person name="Wingfield B.D."/>
            <person name="Liu M."/>
            <person name="Nguyen H.D."/>
            <person name="Lane F.A."/>
            <person name="Morgan S.W."/>
            <person name="De Vos L."/>
            <person name="Wilken P.M."/>
            <person name="Duong T.A."/>
            <person name="Aylward J."/>
            <person name="Coetzee M.P."/>
            <person name="Dadej K."/>
            <person name="De Beer Z.W."/>
            <person name="Findlay W."/>
            <person name="Havenga M."/>
            <person name="Kolarik M."/>
            <person name="Menzies J.G."/>
            <person name="Naidoo K."/>
            <person name="Pochopski O."/>
            <person name="Shoukouhi P."/>
            <person name="Santana Q.C."/>
            <person name="Seifert K.A."/>
            <person name="Soal N."/>
            <person name="Steenkamp E.T."/>
            <person name="Tatham C.T."/>
            <person name="van der Nest M.A."/>
            <person name="Wingfield M.J."/>
        </authorList>
    </citation>
    <scope>NUCLEOTIDE SEQUENCE [LARGE SCALE GENOMIC DNA]</scope>
    <source>
        <strain evidence="8">CMW44962</strain>
    </source>
</reference>
<dbReference type="InterPro" id="IPR045054">
    <property type="entry name" value="P4HA-like"/>
</dbReference>
<dbReference type="Proteomes" id="UP001138500">
    <property type="component" value="Unassembled WGS sequence"/>
</dbReference>
<keyword evidence="2" id="KW-0479">Metal-binding</keyword>
<evidence type="ECO:0000256" key="4">
    <source>
        <dbReference type="ARBA" id="ARBA00023002"/>
    </source>
</evidence>
<keyword evidence="4" id="KW-0560">Oxidoreductase</keyword>
<evidence type="ECO:0000256" key="1">
    <source>
        <dbReference type="ARBA" id="ARBA00001961"/>
    </source>
</evidence>
<dbReference type="PANTHER" id="PTHR10869:SF236">
    <property type="entry name" value="PROLYL 4-HYDROXYLASE ALPHA SUBUNIT DOMAIN-CONTAINING PROTEIN"/>
    <property type="match status" value="1"/>
</dbReference>
<dbReference type="OrthoDB" id="69177at2759"/>
<comment type="caution">
    <text evidence="8">The sequence shown here is derived from an EMBL/GenBank/DDBJ whole genome shotgun (WGS) entry which is preliminary data.</text>
</comment>
<evidence type="ECO:0000256" key="2">
    <source>
        <dbReference type="ARBA" id="ARBA00022723"/>
    </source>
</evidence>
<dbReference type="GO" id="GO:0005783">
    <property type="term" value="C:endoplasmic reticulum"/>
    <property type="evidence" value="ECO:0007669"/>
    <property type="project" value="TreeGrafter"/>
</dbReference>
<proteinExistence type="predicted"/>
<dbReference type="FunFam" id="2.60.120.620:FF:000021">
    <property type="entry name" value="WGS project CABT00000000 data, contig 2.8"/>
    <property type="match status" value="1"/>
</dbReference>
<keyword evidence="5" id="KW-0408">Iron</keyword>
<dbReference type="InterPro" id="IPR006620">
    <property type="entry name" value="Pro_4_hyd_alph"/>
</dbReference>
<evidence type="ECO:0000313" key="9">
    <source>
        <dbReference type="Proteomes" id="UP001138500"/>
    </source>
</evidence>
<dbReference type="SMART" id="SM00702">
    <property type="entry name" value="P4Hc"/>
    <property type="match status" value="1"/>
</dbReference>
<dbReference type="EMBL" id="RIBY02000824">
    <property type="protein sequence ID" value="KAH9836876.1"/>
    <property type="molecule type" value="Genomic_DNA"/>
</dbReference>